<name>A0A2K4Y9P4_9MYCO</name>
<comment type="similarity">
    <text evidence="1 3">Belongs to the short-chain dehydrogenases/reductases (SDR) family.</text>
</comment>
<dbReference type="InterPro" id="IPR057326">
    <property type="entry name" value="KR_dom"/>
</dbReference>
<dbReference type="EMBL" id="FXEG02000002">
    <property type="protein sequence ID" value="SOX53477.1"/>
    <property type="molecule type" value="Genomic_DNA"/>
</dbReference>
<evidence type="ECO:0000259" key="4">
    <source>
        <dbReference type="SMART" id="SM00822"/>
    </source>
</evidence>
<gene>
    <name evidence="5" type="ORF">MAAFP003_2151</name>
</gene>
<dbReference type="GO" id="GO:0016491">
    <property type="term" value="F:oxidoreductase activity"/>
    <property type="evidence" value="ECO:0007669"/>
    <property type="project" value="UniProtKB-KW"/>
</dbReference>
<dbReference type="AlphaFoldDB" id="A0A2K4Y9P4"/>
<dbReference type="RefSeq" id="WP_096286749.1">
    <property type="nucleotide sequence ID" value="NZ_FXEG02000002.1"/>
</dbReference>
<organism evidence="5 6">
    <name type="scientific">Mycobacterium ahvazicum</name>
    <dbReference type="NCBI Taxonomy" id="1964395"/>
    <lineage>
        <taxon>Bacteria</taxon>
        <taxon>Bacillati</taxon>
        <taxon>Actinomycetota</taxon>
        <taxon>Actinomycetes</taxon>
        <taxon>Mycobacteriales</taxon>
        <taxon>Mycobacteriaceae</taxon>
        <taxon>Mycobacterium</taxon>
        <taxon>Mycobacterium simiae complex</taxon>
    </lineage>
</organism>
<evidence type="ECO:0000256" key="2">
    <source>
        <dbReference type="ARBA" id="ARBA00023002"/>
    </source>
</evidence>
<dbReference type="InterPro" id="IPR036291">
    <property type="entry name" value="NAD(P)-bd_dom_sf"/>
</dbReference>
<dbReference type="GO" id="GO:0016020">
    <property type="term" value="C:membrane"/>
    <property type="evidence" value="ECO:0007669"/>
    <property type="project" value="TreeGrafter"/>
</dbReference>
<dbReference type="PRINTS" id="PR00081">
    <property type="entry name" value="GDHRDH"/>
</dbReference>
<evidence type="ECO:0000313" key="5">
    <source>
        <dbReference type="EMBL" id="SOX53477.1"/>
    </source>
</evidence>
<dbReference type="Proteomes" id="UP000236318">
    <property type="component" value="Unassembled WGS sequence"/>
</dbReference>
<dbReference type="PANTHER" id="PTHR44196:SF1">
    <property type="entry name" value="DEHYDROGENASE_REDUCTASE SDR FAMILY MEMBER 7B"/>
    <property type="match status" value="1"/>
</dbReference>
<comment type="caution">
    <text evidence="5">The sequence shown here is derived from an EMBL/GenBank/DDBJ whole genome shotgun (WGS) entry which is preliminary data.</text>
</comment>
<dbReference type="Gene3D" id="3.40.50.720">
    <property type="entry name" value="NAD(P)-binding Rossmann-like Domain"/>
    <property type="match status" value="1"/>
</dbReference>
<dbReference type="Pfam" id="PF00106">
    <property type="entry name" value="adh_short"/>
    <property type="match status" value="1"/>
</dbReference>
<keyword evidence="6" id="KW-1185">Reference proteome</keyword>
<proteinExistence type="inferred from homology"/>
<feature type="domain" description="Ketoreductase" evidence="4">
    <location>
        <begin position="6"/>
        <end position="179"/>
    </location>
</feature>
<accession>A0A2K4Y9P4</accession>
<sequence length="252" mass="27099">MELTGNTILVTGGGTGIGRAMAIALSGRGNRVVIAGRRTAALRAVAESYPGIEWHPLDVTDTESVRELVATVERRWPDLNVLVNNAGVMALESPDTLDPAVSTAVVATNLLGPIMLTARLLPTLRRQPDATIVNITSALAFVPLAIAPTYSATKAGLHSYTESLRILLRESGIHVIEIAPPRVRTEMDSIRSDDAIDADEFIAEIMAALSERSHTREVVVEAARAVRYAEREGHYCRMLAAVNADINAEDVL</sequence>
<dbReference type="PRINTS" id="PR00080">
    <property type="entry name" value="SDRFAMILY"/>
</dbReference>
<dbReference type="InterPro" id="IPR002347">
    <property type="entry name" value="SDR_fam"/>
</dbReference>
<evidence type="ECO:0000313" key="6">
    <source>
        <dbReference type="Proteomes" id="UP000236318"/>
    </source>
</evidence>
<dbReference type="PANTHER" id="PTHR44196">
    <property type="entry name" value="DEHYDROGENASE/REDUCTASE SDR FAMILY MEMBER 7B"/>
    <property type="match status" value="1"/>
</dbReference>
<dbReference type="InterPro" id="IPR020904">
    <property type="entry name" value="Sc_DH/Rdtase_CS"/>
</dbReference>
<dbReference type="PROSITE" id="PS00061">
    <property type="entry name" value="ADH_SHORT"/>
    <property type="match status" value="1"/>
</dbReference>
<dbReference type="SMART" id="SM00822">
    <property type="entry name" value="PKS_KR"/>
    <property type="match status" value="1"/>
</dbReference>
<evidence type="ECO:0000256" key="1">
    <source>
        <dbReference type="ARBA" id="ARBA00006484"/>
    </source>
</evidence>
<protein>
    <submittedName>
        <fullName evidence="5">KR domain-containing protein</fullName>
    </submittedName>
</protein>
<dbReference type="SUPFAM" id="SSF51735">
    <property type="entry name" value="NAD(P)-binding Rossmann-fold domains"/>
    <property type="match status" value="1"/>
</dbReference>
<dbReference type="OrthoDB" id="9810734at2"/>
<evidence type="ECO:0000256" key="3">
    <source>
        <dbReference type="RuleBase" id="RU000363"/>
    </source>
</evidence>
<reference evidence="5" key="1">
    <citation type="submission" date="2018-01" db="EMBL/GenBank/DDBJ databases">
        <authorList>
            <consortium name="Urmite Genomes"/>
        </authorList>
    </citation>
    <scope>NUCLEOTIDE SEQUENCE [LARGE SCALE GENOMIC DNA]</scope>
    <source>
        <strain evidence="5">AFP003</strain>
    </source>
</reference>
<keyword evidence="2" id="KW-0560">Oxidoreductase</keyword>